<dbReference type="OrthoDB" id="3025567at2759"/>
<keyword evidence="2" id="KW-0812">Transmembrane</keyword>
<organism evidence="3 4">
    <name type="scientific">Lentinula aciculospora</name>
    <dbReference type="NCBI Taxonomy" id="153920"/>
    <lineage>
        <taxon>Eukaryota</taxon>
        <taxon>Fungi</taxon>
        <taxon>Dikarya</taxon>
        <taxon>Basidiomycota</taxon>
        <taxon>Agaricomycotina</taxon>
        <taxon>Agaricomycetes</taxon>
        <taxon>Agaricomycetidae</taxon>
        <taxon>Agaricales</taxon>
        <taxon>Marasmiineae</taxon>
        <taxon>Omphalotaceae</taxon>
        <taxon>Lentinula</taxon>
    </lineage>
</organism>
<feature type="compositionally biased region" description="Polar residues" evidence="1">
    <location>
        <begin position="58"/>
        <end position="85"/>
    </location>
</feature>
<sequence>MRCDFHHQRFNVIYTAFSLVCLASVIGQLPLGTKASPVRRVTSVNLASIPATTATTCPFQSPAMSSNGHSDSTRSPGSNSTTAKTQDPHDKRAGVTLKLYRLICLAMLEDAVHHPDKTVIPGPTSFSYLGGLDMTPSPETAEAWGLHELQNSCPSIPAEHGLSHKHVLIEYTLKDPRSKLDILDLDVLEKDQAALRRLVPPGIPVPANLVTWVCV</sequence>
<feature type="transmembrane region" description="Helical" evidence="2">
    <location>
        <begin position="12"/>
        <end position="31"/>
    </location>
</feature>
<dbReference type="Proteomes" id="UP001150266">
    <property type="component" value="Unassembled WGS sequence"/>
</dbReference>
<keyword evidence="4" id="KW-1185">Reference proteome</keyword>
<evidence type="ECO:0000313" key="3">
    <source>
        <dbReference type="EMBL" id="KAJ4469210.1"/>
    </source>
</evidence>
<gene>
    <name evidence="3" type="ORF">J3R30DRAFT_3551633</name>
</gene>
<dbReference type="AlphaFoldDB" id="A0A9W9DGD3"/>
<evidence type="ECO:0000256" key="2">
    <source>
        <dbReference type="SAM" id="Phobius"/>
    </source>
</evidence>
<evidence type="ECO:0000313" key="4">
    <source>
        <dbReference type="Proteomes" id="UP001150266"/>
    </source>
</evidence>
<feature type="region of interest" description="Disordered" evidence="1">
    <location>
        <begin position="58"/>
        <end position="90"/>
    </location>
</feature>
<proteinExistence type="predicted"/>
<accession>A0A9W9DGD3</accession>
<keyword evidence="2" id="KW-0472">Membrane</keyword>
<protein>
    <submittedName>
        <fullName evidence="3">Uncharacterized protein</fullName>
    </submittedName>
</protein>
<dbReference type="EMBL" id="JAOTPV010000033">
    <property type="protein sequence ID" value="KAJ4469210.1"/>
    <property type="molecule type" value="Genomic_DNA"/>
</dbReference>
<reference evidence="3" key="1">
    <citation type="submission" date="2022-08" db="EMBL/GenBank/DDBJ databases">
        <title>A Global Phylogenomic Analysis of the Shiitake Genus Lentinula.</title>
        <authorList>
            <consortium name="DOE Joint Genome Institute"/>
            <person name="Sierra-Patev S."/>
            <person name="Min B."/>
            <person name="Naranjo-Ortiz M."/>
            <person name="Looney B."/>
            <person name="Konkel Z."/>
            <person name="Slot J.C."/>
            <person name="Sakamoto Y."/>
            <person name="Steenwyk J.L."/>
            <person name="Rokas A."/>
            <person name="Carro J."/>
            <person name="Camarero S."/>
            <person name="Ferreira P."/>
            <person name="Molpeceres G."/>
            <person name="Ruiz-Duenas F.J."/>
            <person name="Serrano A."/>
            <person name="Henrissat B."/>
            <person name="Drula E."/>
            <person name="Hughes K.W."/>
            <person name="Mata J.L."/>
            <person name="Ishikawa N.K."/>
            <person name="Vargas-Isla R."/>
            <person name="Ushijima S."/>
            <person name="Smith C.A."/>
            <person name="Ahrendt S."/>
            <person name="Andreopoulos W."/>
            <person name="He G."/>
            <person name="Labutti K."/>
            <person name="Lipzen A."/>
            <person name="Ng V."/>
            <person name="Riley R."/>
            <person name="Sandor L."/>
            <person name="Barry K."/>
            <person name="Martinez A.T."/>
            <person name="Xiao Y."/>
            <person name="Gibbons J.G."/>
            <person name="Terashima K."/>
            <person name="Grigoriev I.V."/>
            <person name="Hibbett D.S."/>
        </authorList>
    </citation>
    <scope>NUCLEOTIDE SEQUENCE</scope>
    <source>
        <strain evidence="3">JLM2183</strain>
    </source>
</reference>
<comment type="caution">
    <text evidence="3">The sequence shown here is derived from an EMBL/GenBank/DDBJ whole genome shotgun (WGS) entry which is preliminary data.</text>
</comment>
<name>A0A9W9DGD3_9AGAR</name>
<evidence type="ECO:0000256" key="1">
    <source>
        <dbReference type="SAM" id="MobiDB-lite"/>
    </source>
</evidence>
<keyword evidence="2" id="KW-1133">Transmembrane helix</keyword>